<name>A0ABN0X465_9LACT</name>
<reference evidence="12 13" key="1">
    <citation type="journal article" date="2019" name="Int. J. Syst. Evol. Microbiol.">
        <title>The Global Catalogue of Microorganisms (GCM) 10K type strain sequencing project: providing services to taxonomists for standard genome sequencing and annotation.</title>
        <authorList>
            <consortium name="The Broad Institute Genomics Platform"/>
            <consortium name="The Broad Institute Genome Sequencing Center for Infectious Disease"/>
            <person name="Wu L."/>
            <person name="Ma J."/>
        </authorList>
    </citation>
    <scope>NUCLEOTIDE SEQUENCE [LARGE SCALE GENOMIC DNA]</scope>
    <source>
        <strain evidence="12 13">JCM 12662</strain>
    </source>
</reference>
<dbReference type="InterPro" id="IPR006037">
    <property type="entry name" value="RCK_C"/>
</dbReference>
<dbReference type="Pfam" id="PF02080">
    <property type="entry name" value="TrkA_C"/>
    <property type="match status" value="1"/>
</dbReference>
<feature type="transmembrane region" description="Helical" evidence="10">
    <location>
        <begin position="301"/>
        <end position="319"/>
    </location>
</feature>
<keyword evidence="9" id="KW-0407">Ion channel</keyword>
<dbReference type="InterPro" id="IPR050368">
    <property type="entry name" value="ClC-type_chloride_channel"/>
</dbReference>
<dbReference type="PANTHER" id="PTHR43427">
    <property type="entry name" value="CHLORIDE CHANNEL PROTEIN CLC-E"/>
    <property type="match status" value="1"/>
</dbReference>
<evidence type="ECO:0000256" key="1">
    <source>
        <dbReference type="ARBA" id="ARBA00004141"/>
    </source>
</evidence>
<evidence type="ECO:0000313" key="13">
    <source>
        <dbReference type="Proteomes" id="UP001501166"/>
    </source>
</evidence>
<dbReference type="EMBL" id="BAAACW010000027">
    <property type="protein sequence ID" value="GAA0354724.1"/>
    <property type="molecule type" value="Genomic_DNA"/>
</dbReference>
<feature type="transmembrane region" description="Helical" evidence="10">
    <location>
        <begin position="57"/>
        <end position="75"/>
    </location>
</feature>
<dbReference type="SUPFAM" id="SSF81340">
    <property type="entry name" value="Clc chloride channel"/>
    <property type="match status" value="1"/>
</dbReference>
<dbReference type="PANTHER" id="PTHR43427:SF6">
    <property type="entry name" value="CHLORIDE CHANNEL PROTEIN CLC-E"/>
    <property type="match status" value="1"/>
</dbReference>
<keyword evidence="6 10" id="KW-0472">Membrane</keyword>
<sequence length="513" mass="56282">MYRLKLIDWSKINYVMKGILVGAVAGIVVSAFRMAIYSILNSMPLVYDWLRDTPLGIIAWTLFLLFIAFIVILLVRDEPHIEGNGVAELKGQLIGTLKLNWFSVLWRKFVASTLVLGLGIPVGREGPSIQIGGMVGQGLNRLLKGNKTQENIFISSGAAAGLSAAFNAPLSGFVIILEEVHHRFSGILILSVFSASITASFFAFYLFGSQPALDFGVVSAFPLRYFLYLAGLGILLACGGWVFQKTLFKVVPKVFAWLPIPRYLHGFIPFLLLIPTGLFWTDMLGGGTSVIMSIASTPTPTTVLLAILIFRFLLFNIGYGSGIPAGILVPSLAFGAILGGIYGNAVIQLTGLEEPFVRNFVIYAMGGFFTATTKAPLTGIVLITELTGSITQMMPISIVCLTAYVVADMIGLEPSDEVTLYNKTRRLPTVFQGKLTHIDVFVEPNSYLDGRLMNQVQLPYNAKVVRIRRHDNEFMPHRDTVLLPGDELQIASDNGFVNEVKKYIAKVNDHIYI</sequence>
<keyword evidence="13" id="KW-1185">Reference proteome</keyword>
<feature type="transmembrane region" description="Helical" evidence="10">
    <location>
        <begin position="12"/>
        <end position="37"/>
    </location>
</feature>
<feature type="transmembrane region" description="Helical" evidence="10">
    <location>
        <begin position="184"/>
        <end position="205"/>
    </location>
</feature>
<evidence type="ECO:0000256" key="8">
    <source>
        <dbReference type="ARBA" id="ARBA00023214"/>
    </source>
</evidence>
<dbReference type="RefSeq" id="WP_343753622.1">
    <property type="nucleotide sequence ID" value="NZ_BAAACW010000027.1"/>
</dbReference>
<comment type="subcellular location">
    <subcellularLocation>
        <location evidence="1">Membrane</location>
        <topology evidence="1">Multi-pass membrane protein</topology>
    </subcellularLocation>
</comment>
<comment type="caution">
    <text evidence="12">The sequence shown here is derived from an EMBL/GenBank/DDBJ whole genome shotgun (WGS) entry which is preliminary data.</text>
</comment>
<dbReference type="InterPro" id="IPR014743">
    <property type="entry name" value="Cl-channel_core"/>
</dbReference>
<keyword evidence="7" id="KW-0869">Chloride channel</keyword>
<evidence type="ECO:0000256" key="6">
    <source>
        <dbReference type="ARBA" id="ARBA00023136"/>
    </source>
</evidence>
<dbReference type="InterPro" id="IPR036721">
    <property type="entry name" value="RCK_C_sf"/>
</dbReference>
<feature type="domain" description="RCK C-terminal" evidence="11">
    <location>
        <begin position="425"/>
        <end position="506"/>
    </location>
</feature>
<feature type="transmembrane region" description="Helical" evidence="10">
    <location>
        <begin position="225"/>
        <end position="243"/>
    </location>
</feature>
<evidence type="ECO:0000256" key="7">
    <source>
        <dbReference type="ARBA" id="ARBA00023173"/>
    </source>
</evidence>
<keyword evidence="8" id="KW-0868">Chloride</keyword>
<dbReference type="CDD" id="cd01031">
    <property type="entry name" value="EriC"/>
    <property type="match status" value="1"/>
</dbReference>
<keyword evidence="2" id="KW-0813">Transport</keyword>
<accession>A0ABN0X465</accession>
<dbReference type="InterPro" id="IPR001807">
    <property type="entry name" value="ClC"/>
</dbReference>
<dbReference type="PROSITE" id="PS51202">
    <property type="entry name" value="RCK_C"/>
    <property type="match status" value="1"/>
</dbReference>
<dbReference type="Gene3D" id="3.30.70.1450">
    <property type="entry name" value="Regulator of K+ conductance, C-terminal domain"/>
    <property type="match status" value="1"/>
</dbReference>
<evidence type="ECO:0000256" key="3">
    <source>
        <dbReference type="ARBA" id="ARBA00022692"/>
    </source>
</evidence>
<proteinExistence type="predicted"/>
<evidence type="ECO:0000256" key="9">
    <source>
        <dbReference type="ARBA" id="ARBA00023303"/>
    </source>
</evidence>
<evidence type="ECO:0000259" key="11">
    <source>
        <dbReference type="PROSITE" id="PS51202"/>
    </source>
</evidence>
<dbReference type="Pfam" id="PF00654">
    <property type="entry name" value="Voltage_CLC"/>
    <property type="match status" value="1"/>
</dbReference>
<feature type="transmembrane region" description="Helical" evidence="10">
    <location>
        <begin position="263"/>
        <end position="281"/>
    </location>
</feature>
<feature type="transmembrane region" description="Helical" evidence="10">
    <location>
        <begin position="326"/>
        <end position="348"/>
    </location>
</feature>
<evidence type="ECO:0000256" key="5">
    <source>
        <dbReference type="ARBA" id="ARBA00023065"/>
    </source>
</evidence>
<gene>
    <name evidence="12" type="ORF">GCM10008932_04650</name>
</gene>
<dbReference type="Gene3D" id="1.10.3080.10">
    <property type="entry name" value="Clc chloride channel"/>
    <property type="match status" value="1"/>
</dbReference>
<keyword evidence="5" id="KW-0406">Ion transport</keyword>
<dbReference type="Proteomes" id="UP001501166">
    <property type="component" value="Unassembled WGS sequence"/>
</dbReference>
<keyword evidence="4 10" id="KW-1133">Transmembrane helix</keyword>
<evidence type="ECO:0000313" key="12">
    <source>
        <dbReference type="EMBL" id="GAA0354724.1"/>
    </source>
</evidence>
<dbReference type="PRINTS" id="PR00762">
    <property type="entry name" value="CLCHANNEL"/>
</dbReference>
<feature type="transmembrane region" description="Helical" evidence="10">
    <location>
        <begin position="152"/>
        <end position="177"/>
    </location>
</feature>
<evidence type="ECO:0000256" key="2">
    <source>
        <dbReference type="ARBA" id="ARBA00022448"/>
    </source>
</evidence>
<evidence type="ECO:0000256" key="10">
    <source>
        <dbReference type="SAM" id="Phobius"/>
    </source>
</evidence>
<dbReference type="SUPFAM" id="SSF116726">
    <property type="entry name" value="TrkA C-terminal domain-like"/>
    <property type="match status" value="1"/>
</dbReference>
<evidence type="ECO:0000256" key="4">
    <source>
        <dbReference type="ARBA" id="ARBA00022989"/>
    </source>
</evidence>
<organism evidence="12 13">
    <name type="scientific">Alkalibacterium iburiense</name>
    <dbReference type="NCBI Taxonomy" id="290589"/>
    <lineage>
        <taxon>Bacteria</taxon>
        <taxon>Bacillati</taxon>
        <taxon>Bacillota</taxon>
        <taxon>Bacilli</taxon>
        <taxon>Lactobacillales</taxon>
        <taxon>Carnobacteriaceae</taxon>
        <taxon>Alkalibacterium</taxon>
    </lineage>
</organism>
<keyword evidence="3 10" id="KW-0812">Transmembrane</keyword>
<protein>
    <submittedName>
        <fullName evidence="12">ClC family H(+)/Cl(-) exchange transporter</fullName>
    </submittedName>
</protein>
<feature type="transmembrane region" description="Helical" evidence="10">
    <location>
        <begin position="360"/>
        <end position="384"/>
    </location>
</feature>